<dbReference type="Proteomes" id="UP000530564">
    <property type="component" value="Unassembled WGS sequence"/>
</dbReference>
<proteinExistence type="inferred from homology"/>
<evidence type="ECO:0000313" key="6">
    <source>
        <dbReference type="Proteomes" id="UP000530564"/>
    </source>
</evidence>
<dbReference type="AlphaFoldDB" id="A0A840A0C3"/>
<accession>A0A840A0C3</accession>
<dbReference type="RefSeq" id="WP_183773704.1">
    <property type="nucleotide sequence ID" value="NZ_JACIDK010000003.1"/>
</dbReference>
<keyword evidence="3" id="KW-0808">Transferase</keyword>
<keyword evidence="2" id="KW-0328">Glycosyltransferase</keyword>
<evidence type="ECO:0000313" key="5">
    <source>
        <dbReference type="EMBL" id="MBB3892066.1"/>
    </source>
</evidence>
<evidence type="ECO:0000256" key="2">
    <source>
        <dbReference type="ARBA" id="ARBA00022676"/>
    </source>
</evidence>
<dbReference type="InterPro" id="IPR001173">
    <property type="entry name" value="Glyco_trans_2-like"/>
</dbReference>
<dbReference type="InterPro" id="IPR029044">
    <property type="entry name" value="Nucleotide-diphossugar_trans"/>
</dbReference>
<comment type="similarity">
    <text evidence="1">Belongs to the glycosyltransferase 2 family.</text>
</comment>
<evidence type="ECO:0000256" key="1">
    <source>
        <dbReference type="ARBA" id="ARBA00006739"/>
    </source>
</evidence>
<comment type="caution">
    <text evidence="5">The sequence shown here is derived from an EMBL/GenBank/DDBJ whole genome shotgun (WGS) entry which is preliminary data.</text>
</comment>
<dbReference type="Gene3D" id="3.90.550.10">
    <property type="entry name" value="Spore Coat Polysaccharide Biosynthesis Protein SpsA, Chain A"/>
    <property type="match status" value="1"/>
</dbReference>
<keyword evidence="6" id="KW-1185">Reference proteome</keyword>
<protein>
    <recommendedName>
        <fullName evidence="4">Glycosyltransferase 2-like domain-containing protein</fullName>
    </recommendedName>
</protein>
<dbReference type="SUPFAM" id="SSF53448">
    <property type="entry name" value="Nucleotide-diphospho-sugar transferases"/>
    <property type="match status" value="1"/>
</dbReference>
<dbReference type="PANTHER" id="PTHR43179">
    <property type="entry name" value="RHAMNOSYLTRANSFERASE WBBL"/>
    <property type="match status" value="1"/>
</dbReference>
<feature type="domain" description="Glycosyltransferase 2-like" evidence="4">
    <location>
        <begin position="5"/>
        <end position="135"/>
    </location>
</feature>
<dbReference type="EMBL" id="JACIDK010000003">
    <property type="protein sequence ID" value="MBB3892066.1"/>
    <property type="molecule type" value="Genomic_DNA"/>
</dbReference>
<dbReference type="GO" id="GO:0016757">
    <property type="term" value="F:glycosyltransferase activity"/>
    <property type="evidence" value="ECO:0007669"/>
    <property type="project" value="UniProtKB-KW"/>
</dbReference>
<evidence type="ECO:0000259" key="4">
    <source>
        <dbReference type="Pfam" id="PF00535"/>
    </source>
</evidence>
<dbReference type="PANTHER" id="PTHR43179:SF12">
    <property type="entry name" value="GALACTOFURANOSYLTRANSFERASE GLFT2"/>
    <property type="match status" value="1"/>
</dbReference>
<sequence>MHVAVCIVAFRNVPDIVACLDALGRSSHNAFEVLICENGGQAAYDALVAQLPQALPSGQIVRAVRAPRNLGYAGGVNVGLQETPHADAWWVLNPDTLPQPQSLERLVARLQAGGCEAVGDTVYLPDGRVQSHGGRWRPWLARAVSIGHGSPHGAPPDQAQIEREQNYLNGASMMIGRRFLETVGPMREDYFLYCEEVEWCLRGLQLGMRLGYAPGADVLHEAGTTTGSYAAIRSRPRTPIYLGERNKLLTTRDRYPTRLPVAAVAALALLGLRFGRARAWRQLGYALAGWSAGLRGERGPPSWLDVS</sequence>
<gene>
    <name evidence="5" type="ORF">GGQ61_002794</name>
</gene>
<organism evidence="5 6">
    <name type="scientific">Phenylobacterium haematophilum</name>
    <dbReference type="NCBI Taxonomy" id="98513"/>
    <lineage>
        <taxon>Bacteria</taxon>
        <taxon>Pseudomonadati</taxon>
        <taxon>Pseudomonadota</taxon>
        <taxon>Alphaproteobacteria</taxon>
        <taxon>Caulobacterales</taxon>
        <taxon>Caulobacteraceae</taxon>
        <taxon>Phenylobacterium</taxon>
    </lineage>
</organism>
<evidence type="ECO:0000256" key="3">
    <source>
        <dbReference type="ARBA" id="ARBA00022679"/>
    </source>
</evidence>
<reference evidence="5 6" key="1">
    <citation type="submission" date="2020-08" db="EMBL/GenBank/DDBJ databases">
        <title>Genomic Encyclopedia of Type Strains, Phase IV (KMG-IV): sequencing the most valuable type-strain genomes for metagenomic binning, comparative biology and taxonomic classification.</title>
        <authorList>
            <person name="Goeker M."/>
        </authorList>
    </citation>
    <scope>NUCLEOTIDE SEQUENCE [LARGE SCALE GENOMIC DNA]</scope>
    <source>
        <strain evidence="5 6">DSM 21793</strain>
    </source>
</reference>
<dbReference type="Pfam" id="PF00535">
    <property type="entry name" value="Glycos_transf_2"/>
    <property type="match status" value="1"/>
</dbReference>
<name>A0A840A0C3_9CAUL</name>